<dbReference type="EMBL" id="HBHQ01028429">
    <property type="protein sequence ID" value="CAD9827441.1"/>
    <property type="molecule type" value="Transcribed_RNA"/>
</dbReference>
<organism evidence="2">
    <name type="scientific">Attheya septentrionalis</name>
    <dbReference type="NCBI Taxonomy" id="420275"/>
    <lineage>
        <taxon>Eukaryota</taxon>
        <taxon>Sar</taxon>
        <taxon>Stramenopiles</taxon>
        <taxon>Ochrophyta</taxon>
        <taxon>Bacillariophyta</taxon>
        <taxon>Coscinodiscophyceae</taxon>
        <taxon>Chaetocerotophycidae</taxon>
        <taxon>Chaetocerotales</taxon>
        <taxon>Attheyaceae</taxon>
        <taxon>Attheya</taxon>
    </lineage>
</organism>
<evidence type="ECO:0000313" key="2">
    <source>
        <dbReference type="EMBL" id="CAD9827441.1"/>
    </source>
</evidence>
<feature type="chain" id="PRO_5031194556" description="Lipoxygenase domain-containing protein" evidence="1">
    <location>
        <begin position="19"/>
        <end position="679"/>
    </location>
</feature>
<reference evidence="2" key="1">
    <citation type="submission" date="2021-01" db="EMBL/GenBank/DDBJ databases">
        <authorList>
            <person name="Corre E."/>
            <person name="Pelletier E."/>
            <person name="Niang G."/>
            <person name="Scheremetjew M."/>
            <person name="Finn R."/>
            <person name="Kale V."/>
            <person name="Holt S."/>
            <person name="Cochrane G."/>
            <person name="Meng A."/>
            <person name="Brown T."/>
            <person name="Cohen L."/>
        </authorList>
    </citation>
    <scope>NUCLEOTIDE SEQUENCE</scope>
    <source>
        <strain evidence="2">CCMP2084</strain>
    </source>
</reference>
<sequence length="679" mass="76482">MKRLSHLVLLGSVLHVNALTLLKEILSVSFKGDKGPLFKNVDFSDDEFVVSFRFGDGVSRDSLVLEEPKVWGSDHLLKGLVNSHFTIKPETPHNLVCEIKQRGTPILGGGTIFGNLFPKSRSRILGTAEFTAEDLRTCNAEDTIKTAVRSADGSTLHESFLEIDVLQKHWKDDYVVTSEVDAKLQMEKFFRLTSNSFAGTLKESNNLRAFQLPKPVDAANPSLKMRRPLPELKRFAFPSMDEFDPVPLKVIIQFVVAQKGFKFMDTLTPQANRTSSIYKIRQAVGTSMETPKEGRWVHPTRDAAMKRIYFSSVGMVFTKKMPGFEQGYVADTTFLARYEVRKGRHAYEPFGCKTFFDESGNIINIEDLDGTIYAPGDKYWEWAKLKSRTAAFTGAAFHHLGDIHYCWGNIPATTLRKFLPPSHPVRRAFTPHFYKTHHTCRRAENSLFDPQGLLFRGASFDYESGIKQIFIDKIGGFKFTRYADEIKERQVENCKFHVGANDGMDLYNILGDYVSDFIDEIYPTQSALEADADMKIAHESLVDELSMDKDTEYTLDAVKTMWGEILFRVTGYHNSVGAVAAYALDPSIADIRMQPKETCNLVASEESALGLALISAITQVPCPTLGECWKQVLENPESMAYAKLRAKLNNLENVIDERNSVRDANVDFHPRFCAISISS</sequence>
<evidence type="ECO:0000256" key="1">
    <source>
        <dbReference type="SAM" id="SignalP"/>
    </source>
</evidence>
<keyword evidence="1" id="KW-0732">Signal</keyword>
<protein>
    <recommendedName>
        <fullName evidence="3">Lipoxygenase domain-containing protein</fullName>
    </recommendedName>
</protein>
<evidence type="ECO:0008006" key="3">
    <source>
        <dbReference type="Google" id="ProtNLM"/>
    </source>
</evidence>
<dbReference type="AlphaFoldDB" id="A0A7S2UT20"/>
<name>A0A7S2UT20_9STRA</name>
<gene>
    <name evidence="2" type="ORF">ASEP1449_LOCUS19275</name>
</gene>
<dbReference type="Gene3D" id="1.20.245.10">
    <property type="entry name" value="Lipoxygenase-1, Domain 5"/>
    <property type="match status" value="1"/>
</dbReference>
<accession>A0A7S2UT20</accession>
<feature type="signal peptide" evidence="1">
    <location>
        <begin position="1"/>
        <end position="18"/>
    </location>
</feature>
<dbReference type="SUPFAM" id="SSF48484">
    <property type="entry name" value="Lipoxigenase"/>
    <property type="match status" value="1"/>
</dbReference>
<proteinExistence type="predicted"/>
<dbReference type="InterPro" id="IPR036226">
    <property type="entry name" value="LipOase_C_sf"/>
</dbReference>